<dbReference type="Proteomes" id="UP000530928">
    <property type="component" value="Unassembled WGS sequence"/>
</dbReference>
<proteinExistence type="predicted"/>
<dbReference type="InterPro" id="IPR009776">
    <property type="entry name" value="Spore_0_M"/>
</dbReference>
<evidence type="ECO:0000313" key="1">
    <source>
        <dbReference type="EMBL" id="MBA2889827.1"/>
    </source>
</evidence>
<gene>
    <name evidence="1" type="ORF">HNR30_001162</name>
</gene>
<dbReference type="PANTHER" id="PTHR40053">
    <property type="entry name" value="SPORULATION-CONTROL PROTEIN SPO0M"/>
    <property type="match status" value="1"/>
</dbReference>
<dbReference type="EMBL" id="JACDUR010000001">
    <property type="protein sequence ID" value="MBA2889827.1"/>
    <property type="molecule type" value="Genomic_DNA"/>
</dbReference>
<name>A0A7W0CES8_9ACTN</name>
<dbReference type="PANTHER" id="PTHR40053:SF1">
    <property type="entry name" value="SPORULATION-CONTROL PROTEIN SPO0M"/>
    <property type="match status" value="1"/>
</dbReference>
<sequence length="257" mass="28324">MVFRKLMAAFGAGVEVDTVLSGTSVRPGELLRGVVNFRGGSSDYKVEGIFIDLTAVVEVESGDNEYKSTYSFLRQQVAGSFQLAAGAAHSQPFEIPMPWETPISAIGGHPLHGMRLGVQTELALAGALDKGDLDPLFVNPLPVQEYVIAALDRMGFHFKKADLERGTLYGSTMPFFQEIEYYAGGDWRRYFNELELTFIAGPAQMDVILEADKRGGFLSSGHDAYNRFTVRYTDPPATADQALQRGLEAMARHRGWF</sequence>
<organism evidence="1 2">
    <name type="scientific">Nonomuraea soli</name>
    <dbReference type="NCBI Taxonomy" id="1032476"/>
    <lineage>
        <taxon>Bacteria</taxon>
        <taxon>Bacillati</taxon>
        <taxon>Actinomycetota</taxon>
        <taxon>Actinomycetes</taxon>
        <taxon>Streptosporangiales</taxon>
        <taxon>Streptosporangiaceae</taxon>
        <taxon>Nonomuraea</taxon>
    </lineage>
</organism>
<accession>A0A7W0CES8</accession>
<protein>
    <submittedName>
        <fullName evidence="1">Sporulation-control protein</fullName>
    </submittedName>
</protein>
<dbReference type="RefSeq" id="WP_181608571.1">
    <property type="nucleotide sequence ID" value="NZ_BAABAM010000001.1"/>
</dbReference>
<keyword evidence="2" id="KW-1185">Reference proteome</keyword>
<dbReference type="AlphaFoldDB" id="A0A7W0CES8"/>
<evidence type="ECO:0000313" key="2">
    <source>
        <dbReference type="Proteomes" id="UP000530928"/>
    </source>
</evidence>
<comment type="caution">
    <text evidence="1">The sequence shown here is derived from an EMBL/GenBank/DDBJ whole genome shotgun (WGS) entry which is preliminary data.</text>
</comment>
<reference evidence="1 2" key="1">
    <citation type="submission" date="2020-07" db="EMBL/GenBank/DDBJ databases">
        <title>Genomic Encyclopedia of Type Strains, Phase IV (KMG-IV): sequencing the most valuable type-strain genomes for metagenomic binning, comparative biology and taxonomic classification.</title>
        <authorList>
            <person name="Goeker M."/>
        </authorList>
    </citation>
    <scope>NUCLEOTIDE SEQUENCE [LARGE SCALE GENOMIC DNA]</scope>
    <source>
        <strain evidence="1 2">DSM 45533</strain>
    </source>
</reference>
<dbReference type="Pfam" id="PF07070">
    <property type="entry name" value="Spo0M"/>
    <property type="match status" value="1"/>
</dbReference>